<name>A0A8H8CN46_PSICU</name>
<reference evidence="1" key="1">
    <citation type="submission" date="2021-02" db="EMBL/GenBank/DDBJ databases">
        <title>Psilocybe cubensis genome.</title>
        <authorList>
            <person name="Mckernan K.J."/>
            <person name="Crawford S."/>
            <person name="Trippe A."/>
            <person name="Kane L.T."/>
            <person name="Mclaughlin S."/>
        </authorList>
    </citation>
    <scope>NUCLEOTIDE SEQUENCE [LARGE SCALE GENOMIC DNA]</scope>
    <source>
        <strain evidence="1">MGC-MH-2018</strain>
    </source>
</reference>
<dbReference type="Pfam" id="PF03641">
    <property type="entry name" value="Lysine_decarbox"/>
    <property type="match status" value="1"/>
</dbReference>
<dbReference type="InterPro" id="IPR031100">
    <property type="entry name" value="LOG_fam"/>
</dbReference>
<dbReference type="PANTHER" id="PTHR31223">
    <property type="entry name" value="LOG FAMILY PROTEIN YJL055W"/>
    <property type="match status" value="1"/>
</dbReference>
<dbReference type="GO" id="GO:0009691">
    <property type="term" value="P:cytokinin biosynthetic process"/>
    <property type="evidence" value="ECO:0007669"/>
    <property type="project" value="InterPro"/>
</dbReference>
<comment type="caution">
    <text evidence="1">The sequence shown here is derived from an EMBL/GenBank/DDBJ whole genome shotgun (WGS) entry which is preliminary data.</text>
</comment>
<dbReference type="SUPFAM" id="SSF102405">
    <property type="entry name" value="MCP/YpsA-like"/>
    <property type="match status" value="1"/>
</dbReference>
<dbReference type="GO" id="GO:0016787">
    <property type="term" value="F:hydrolase activity"/>
    <property type="evidence" value="ECO:0007669"/>
    <property type="project" value="InterPro"/>
</dbReference>
<proteinExistence type="predicted"/>
<gene>
    <name evidence="1" type="ORF">JR316_003633</name>
</gene>
<dbReference type="EMBL" id="JAFIQS010000003">
    <property type="protein sequence ID" value="KAG5171546.1"/>
    <property type="molecule type" value="Genomic_DNA"/>
</dbReference>
<dbReference type="InterPro" id="IPR005269">
    <property type="entry name" value="LOG"/>
</dbReference>
<dbReference type="NCBIfam" id="TIGR00730">
    <property type="entry name" value="Rossman fold protein, TIGR00730 family"/>
    <property type="match status" value="1"/>
</dbReference>
<dbReference type="Gene3D" id="3.40.50.450">
    <property type="match status" value="1"/>
</dbReference>
<accession>A0A8H8CN46</accession>
<organism evidence="1">
    <name type="scientific">Psilocybe cubensis</name>
    <name type="common">Psychedelic mushroom</name>
    <name type="synonym">Stropharia cubensis</name>
    <dbReference type="NCBI Taxonomy" id="181762"/>
    <lineage>
        <taxon>Eukaryota</taxon>
        <taxon>Fungi</taxon>
        <taxon>Dikarya</taxon>
        <taxon>Basidiomycota</taxon>
        <taxon>Agaricomycotina</taxon>
        <taxon>Agaricomycetes</taxon>
        <taxon>Agaricomycetidae</taxon>
        <taxon>Agaricales</taxon>
        <taxon>Agaricineae</taxon>
        <taxon>Strophariaceae</taxon>
        <taxon>Psilocybe</taxon>
    </lineage>
</organism>
<evidence type="ECO:0008006" key="2">
    <source>
        <dbReference type="Google" id="ProtNLM"/>
    </source>
</evidence>
<evidence type="ECO:0000313" key="1">
    <source>
        <dbReference type="EMBL" id="KAG5171546.1"/>
    </source>
</evidence>
<protein>
    <recommendedName>
        <fullName evidence="2">Cytokinin riboside 5'-monophosphate phosphoribohydrolase</fullName>
    </recommendedName>
</protein>
<dbReference type="AlphaFoldDB" id="A0A8H8CN46"/>
<sequence length="231" mass="24841">MSSAKSGVAVYCGSSTGKCKAFATAARSLGLALAKHDRLLVYGGGSKGIMGVVSGAVLEGGGKVLGVIPHAMVAAGGEDEKVQSTTKVYLNEAGREKVENIVVETMHERKVEMAQRADGFVGLPGGFGTFEEVLEVTTWSQLGIHDKPVVLINVLSFWEPLRTLIKSSIDAGFIKPSSERLIQFIDGPENHEEHESFDWGTAAIEALDNWEKGRGDPLFVWSGERTTYTRT</sequence>